<evidence type="ECO:0000256" key="1">
    <source>
        <dbReference type="SAM" id="MobiDB-lite"/>
    </source>
</evidence>
<dbReference type="PANTHER" id="PTHR28159">
    <property type="entry name" value="TRAFFICKING PROTEIN PARTICLE COMPLEX II-SPECIFIC SUBUNIT 65"/>
    <property type="match status" value="1"/>
</dbReference>
<gene>
    <name evidence="3" type="ORF">RHOBADRAFT_54561</name>
</gene>
<feature type="domain" description="Trafficking protein particle complex II-specific subunit 65 IgD3" evidence="2">
    <location>
        <begin position="1159"/>
        <end position="1208"/>
    </location>
</feature>
<dbReference type="EMBL" id="KQ474081">
    <property type="protein sequence ID" value="KPV73982.1"/>
    <property type="molecule type" value="Genomic_DNA"/>
</dbReference>
<feature type="region of interest" description="Disordered" evidence="1">
    <location>
        <begin position="122"/>
        <end position="172"/>
    </location>
</feature>
<dbReference type="PANTHER" id="PTHR28159:SF1">
    <property type="entry name" value="TRAFFICKING PROTEIN PARTICLE COMPLEX II-SPECIFIC SUBUNIT 65"/>
    <property type="match status" value="1"/>
</dbReference>
<feature type="compositionally biased region" description="Basic residues" evidence="1">
    <location>
        <begin position="349"/>
        <end position="362"/>
    </location>
</feature>
<feature type="region of interest" description="Disordered" evidence="1">
    <location>
        <begin position="250"/>
        <end position="278"/>
    </location>
</feature>
<reference evidence="3 4" key="1">
    <citation type="journal article" date="2015" name="Front. Microbiol.">
        <title>Genome sequence of the plant growth promoting endophytic yeast Rhodotorula graminis WP1.</title>
        <authorList>
            <person name="Firrincieli A."/>
            <person name="Otillar R."/>
            <person name="Salamov A."/>
            <person name="Schmutz J."/>
            <person name="Khan Z."/>
            <person name="Redman R.S."/>
            <person name="Fleck N.D."/>
            <person name="Lindquist E."/>
            <person name="Grigoriev I.V."/>
            <person name="Doty S.L."/>
        </authorList>
    </citation>
    <scope>NUCLEOTIDE SEQUENCE [LARGE SCALE GENOMIC DNA]</scope>
    <source>
        <strain evidence="3 4">WP1</strain>
    </source>
</reference>
<feature type="region of interest" description="Disordered" evidence="1">
    <location>
        <begin position="985"/>
        <end position="1014"/>
    </location>
</feature>
<dbReference type="OMA" id="QFAPATH"/>
<feature type="compositionally biased region" description="Basic and acidic residues" evidence="1">
    <location>
        <begin position="880"/>
        <end position="889"/>
    </location>
</feature>
<dbReference type="InterPro" id="IPR055420">
    <property type="entry name" value="IgD3_Trs65"/>
</dbReference>
<protein>
    <recommendedName>
        <fullName evidence="2">Trafficking protein particle complex II-specific subunit 65 IgD3 domain-containing protein</fullName>
    </recommendedName>
</protein>
<dbReference type="Proteomes" id="UP000053890">
    <property type="component" value="Unassembled WGS sequence"/>
</dbReference>
<feature type="compositionally biased region" description="Low complexity" evidence="1">
    <location>
        <begin position="866"/>
        <end position="876"/>
    </location>
</feature>
<feature type="compositionally biased region" description="Low complexity" evidence="1">
    <location>
        <begin position="318"/>
        <end position="342"/>
    </location>
</feature>
<feature type="compositionally biased region" description="Low complexity" evidence="1">
    <location>
        <begin position="809"/>
        <end position="828"/>
    </location>
</feature>
<feature type="compositionally biased region" description="Low complexity" evidence="1">
    <location>
        <begin position="256"/>
        <end position="268"/>
    </location>
</feature>
<dbReference type="Pfam" id="PF12735">
    <property type="entry name" value="IgD3_Trs65"/>
    <property type="match status" value="1"/>
</dbReference>
<dbReference type="GO" id="GO:0006891">
    <property type="term" value="P:intra-Golgi vesicle-mediated transport"/>
    <property type="evidence" value="ECO:0007669"/>
    <property type="project" value="InterPro"/>
</dbReference>
<feature type="region of interest" description="Disordered" evidence="1">
    <location>
        <begin position="759"/>
        <end position="848"/>
    </location>
</feature>
<feature type="compositionally biased region" description="Pro residues" evidence="1">
    <location>
        <begin position="1060"/>
        <end position="1078"/>
    </location>
</feature>
<feature type="compositionally biased region" description="Gly residues" evidence="1">
    <location>
        <begin position="561"/>
        <end position="570"/>
    </location>
</feature>
<feature type="region of interest" description="Disordered" evidence="1">
    <location>
        <begin position="866"/>
        <end position="966"/>
    </location>
</feature>
<evidence type="ECO:0000259" key="2">
    <source>
        <dbReference type="Pfam" id="PF12735"/>
    </source>
</evidence>
<feature type="compositionally biased region" description="Pro residues" evidence="1">
    <location>
        <begin position="784"/>
        <end position="796"/>
    </location>
</feature>
<dbReference type="GeneID" id="28977834"/>
<feature type="region of interest" description="Disordered" evidence="1">
    <location>
        <begin position="561"/>
        <end position="601"/>
    </location>
</feature>
<feature type="compositionally biased region" description="Acidic residues" evidence="1">
    <location>
        <begin position="574"/>
        <end position="584"/>
    </location>
</feature>
<organism evidence="3 4">
    <name type="scientific">Rhodotorula graminis (strain WP1)</name>
    <dbReference type="NCBI Taxonomy" id="578459"/>
    <lineage>
        <taxon>Eukaryota</taxon>
        <taxon>Fungi</taxon>
        <taxon>Dikarya</taxon>
        <taxon>Basidiomycota</taxon>
        <taxon>Pucciniomycotina</taxon>
        <taxon>Microbotryomycetes</taxon>
        <taxon>Sporidiobolales</taxon>
        <taxon>Sporidiobolaceae</taxon>
        <taxon>Rhodotorula</taxon>
    </lineage>
</organism>
<dbReference type="InterPro" id="IPR024662">
    <property type="entry name" value="Trs65"/>
</dbReference>
<dbReference type="RefSeq" id="XP_018270031.1">
    <property type="nucleotide sequence ID" value="XM_018417386.1"/>
</dbReference>
<feature type="compositionally biased region" description="Low complexity" evidence="1">
    <location>
        <begin position="995"/>
        <end position="1014"/>
    </location>
</feature>
<sequence length="1222" mass="123961">MSTPSVLFNAAALDVVVAARPDLVASAPPSTSLANLGDADLASRTDAWVDALLKAPRRAALYHDERLQFHLVVSLPPPPPSPSSSSAASSALTRRQAAALLLDSLPTTAHLQIAADLAYVDPTTPPPLPQRTSSLHGARASASPVLARAPLTPAPDPAHAAASTPTREAHAGGANEVHIARAHPQTGGEGARVWVARGQGEGEWVGVWLLECDLPAVRTQLRDPRLAITIGVTLRDDPKLALLLDRAKDGDAPARSAAGEDALELGAGEADDDEEYMEDSYDDVNLLSALAPISSHPLHLPFSRLSSFSPQPPPSLPIPRSRTVSISHTRTISASSSTSSSSGDPSHRAAAHAHHPSLRRSVRRVLPLRPAVHIDLRAVPCPVGALGLADGQGVFAQHGAGVRGGGGGGGGSDEDEMGLVLSVEVRGAAARALSGGAGAEDAQDEAFVVDEVELVVEGAATPRSIAPSHAPASSTTAHDLEVRLVTRPTSTSTAPGRSSLDLRLAAGSPAQHNFVYALARIPGAPAGSLAAAGAGGAGAEAGAATSVPRVVALSPALALQGGGRFGGPGMGAVLDEEDKEEDEERGTRGERRASAGGAAGRSALERRVTVVVTGRPVVRRRRRVAQVGGYDVPDGVGEGEGGDVGLEREEDVDRDEAATAPFACRWHTTLDISSLAFPASRPHRAAFATQFAPATHPAATRPTSIGAALPFLPPSHAAGRLPLRPSPSTNVQVESVAGSKRHTMSSLAALSLRSPVLNRKSAGFAPPPSARPSSAASSSARALPPTPGAPPAPAPTPSLVGPAAKRFFSLPPGSAEPSSSASAASSTPHVATPLRTETPSPMHSVAGGATASGIGSAVAAAAKRVSLPSSMSGSGSAARLDARPKETRRTSWMSGLVPGGASSVGSGAPSPQPPAAGERTSWPAGPSSSTLGLGLDDPALAPQADGVAEQPRRLPAPPPSSQQQLSAGNLLISVSLVPLRTAKSRRAPFDGAGGDSASTGPSSTSTAAAAAATGRTNAHLPPAVLPGLAFSRAPSPAPVAAPMDGAAEPHATPRFAFPASQPPSGSPSPSASPLPSPPLVQVHDGEAALRAQAERTSRATSRMPRVNLLDVFLVEVFLFNHSDQVKRFTVGVGSAASSAAAAAGAGAGARRGRVDDDEKVARLVPLENDVRIGPLAPNSCASVGIRFLAIRPGAHVVEALRVVDLADGSETMLERPLWVVVE</sequence>
<feature type="region of interest" description="Disordered" evidence="1">
    <location>
        <begin position="308"/>
        <end position="362"/>
    </location>
</feature>
<dbReference type="OrthoDB" id="24630at2759"/>
<name>A0A0P9EP47_RHOGW</name>
<evidence type="ECO:0000313" key="3">
    <source>
        <dbReference type="EMBL" id="KPV73982.1"/>
    </source>
</evidence>
<dbReference type="GO" id="GO:1990071">
    <property type="term" value="C:TRAPPII protein complex"/>
    <property type="evidence" value="ECO:0007669"/>
    <property type="project" value="InterPro"/>
</dbReference>
<dbReference type="AlphaFoldDB" id="A0A0P9EP47"/>
<keyword evidence="4" id="KW-1185">Reference proteome</keyword>
<feature type="compositionally biased region" description="Low complexity" evidence="1">
    <location>
        <begin position="771"/>
        <end position="783"/>
    </location>
</feature>
<feature type="compositionally biased region" description="Low complexity" evidence="1">
    <location>
        <begin position="894"/>
        <end position="909"/>
    </location>
</feature>
<feature type="compositionally biased region" description="Acidic residues" evidence="1">
    <location>
        <begin position="269"/>
        <end position="278"/>
    </location>
</feature>
<dbReference type="GO" id="GO:0005802">
    <property type="term" value="C:trans-Golgi network"/>
    <property type="evidence" value="ECO:0007669"/>
    <property type="project" value="TreeGrafter"/>
</dbReference>
<proteinExistence type="predicted"/>
<accession>A0A0P9EP47</accession>
<evidence type="ECO:0000313" key="4">
    <source>
        <dbReference type="Proteomes" id="UP000053890"/>
    </source>
</evidence>
<feature type="region of interest" description="Disordered" evidence="1">
    <location>
        <begin position="1036"/>
        <end position="1080"/>
    </location>
</feature>